<evidence type="ECO:0000256" key="7">
    <source>
        <dbReference type="ARBA" id="ARBA00022692"/>
    </source>
</evidence>
<feature type="domain" description="Response regulatory" evidence="26">
    <location>
        <begin position="655"/>
        <end position="771"/>
    </location>
</feature>
<dbReference type="CDD" id="cd16922">
    <property type="entry name" value="HATPase_EvgS-ArcB-TorS-like"/>
    <property type="match status" value="1"/>
</dbReference>
<dbReference type="PROSITE" id="PS50112">
    <property type="entry name" value="PAS"/>
    <property type="match status" value="1"/>
</dbReference>
<dbReference type="InterPro" id="IPR036641">
    <property type="entry name" value="HPT_dom_sf"/>
</dbReference>
<dbReference type="SUPFAM" id="SSF55874">
    <property type="entry name" value="ATPase domain of HSP90 chaperone/DNA topoisomerase II/histidine kinase"/>
    <property type="match status" value="1"/>
</dbReference>
<dbReference type="InterPro" id="IPR013767">
    <property type="entry name" value="PAS_fold"/>
</dbReference>
<comment type="subcellular location">
    <subcellularLocation>
        <location evidence="2">Cell membrane</location>
        <topology evidence="2">Multi-pass membrane protein</topology>
    </subcellularLocation>
</comment>
<organism evidence="30 31">
    <name type="scientific">Piscinibacter sakaiensis</name>
    <name type="common">Ideonella sakaiensis</name>
    <dbReference type="NCBI Taxonomy" id="1547922"/>
    <lineage>
        <taxon>Bacteria</taxon>
        <taxon>Pseudomonadati</taxon>
        <taxon>Pseudomonadota</taxon>
        <taxon>Betaproteobacteria</taxon>
        <taxon>Burkholderiales</taxon>
        <taxon>Sphaerotilaceae</taxon>
        <taxon>Piscinibacter</taxon>
    </lineage>
</organism>
<dbReference type="InterPro" id="IPR035965">
    <property type="entry name" value="PAS-like_dom_sf"/>
</dbReference>
<feature type="domain" description="PAC" evidence="28">
    <location>
        <begin position="304"/>
        <end position="356"/>
    </location>
</feature>
<dbReference type="SMART" id="SM00086">
    <property type="entry name" value="PAC"/>
    <property type="match status" value="1"/>
</dbReference>
<feature type="transmembrane region" description="Helical" evidence="24">
    <location>
        <begin position="200"/>
        <end position="224"/>
    </location>
</feature>
<feature type="modified residue" description="Phosphohistidine" evidence="20">
    <location>
        <position position="842"/>
    </location>
</feature>
<dbReference type="Pfam" id="PF00512">
    <property type="entry name" value="HisKA"/>
    <property type="match status" value="1"/>
</dbReference>
<evidence type="ECO:0000256" key="19">
    <source>
        <dbReference type="ARBA" id="ARBA00070152"/>
    </source>
</evidence>
<dbReference type="GO" id="GO:0000155">
    <property type="term" value="F:phosphorelay sensor kinase activity"/>
    <property type="evidence" value="ECO:0007669"/>
    <property type="project" value="InterPro"/>
</dbReference>
<feature type="transmembrane region" description="Helical" evidence="24">
    <location>
        <begin position="29"/>
        <end position="49"/>
    </location>
</feature>
<evidence type="ECO:0000256" key="21">
    <source>
        <dbReference type="PROSITE-ProRule" id="PRU00169"/>
    </source>
</evidence>
<evidence type="ECO:0000256" key="5">
    <source>
        <dbReference type="ARBA" id="ARBA00022553"/>
    </source>
</evidence>
<feature type="region of interest" description="Disordered" evidence="23">
    <location>
        <begin position="598"/>
        <end position="646"/>
    </location>
</feature>
<keyword evidence="5 21" id="KW-0597">Phosphoprotein</keyword>
<evidence type="ECO:0000256" key="16">
    <source>
        <dbReference type="ARBA" id="ARBA00058004"/>
    </source>
</evidence>
<dbReference type="SMART" id="SM00387">
    <property type="entry name" value="HATPase_c"/>
    <property type="match status" value="1"/>
</dbReference>
<evidence type="ECO:0000256" key="2">
    <source>
        <dbReference type="ARBA" id="ARBA00004651"/>
    </source>
</evidence>
<dbReference type="SUPFAM" id="SSF52172">
    <property type="entry name" value="CheY-like"/>
    <property type="match status" value="1"/>
</dbReference>
<feature type="domain" description="HPt" evidence="29">
    <location>
        <begin position="803"/>
        <end position="899"/>
    </location>
</feature>
<keyword evidence="22" id="KW-0175">Coiled coil</keyword>
<evidence type="ECO:0000256" key="3">
    <source>
        <dbReference type="ARBA" id="ARBA00012438"/>
    </source>
</evidence>
<dbReference type="FunFam" id="3.30.565.10:FF:000010">
    <property type="entry name" value="Sensor histidine kinase RcsC"/>
    <property type="match status" value="1"/>
</dbReference>
<dbReference type="Pfam" id="PF00989">
    <property type="entry name" value="PAS"/>
    <property type="match status" value="1"/>
</dbReference>
<dbReference type="Gene3D" id="3.40.50.2300">
    <property type="match status" value="1"/>
</dbReference>
<accession>A0A0K8NXT0</accession>
<evidence type="ECO:0000256" key="15">
    <source>
        <dbReference type="ARBA" id="ARBA00023136"/>
    </source>
</evidence>
<evidence type="ECO:0000256" key="20">
    <source>
        <dbReference type="PROSITE-ProRule" id="PRU00110"/>
    </source>
</evidence>
<comment type="function">
    <text evidence="16">Member of the two-component regulatory system BvgS/BvgA. Phosphorylates BvgA via a four-step phosphorelay in response to environmental signals.</text>
</comment>
<dbReference type="Proteomes" id="UP000037660">
    <property type="component" value="Unassembled WGS sequence"/>
</dbReference>
<dbReference type="InterPro" id="IPR024478">
    <property type="entry name" value="HlyB_4HB_MCP"/>
</dbReference>
<keyword evidence="7 24" id="KW-0812">Transmembrane</keyword>
<feature type="coiled-coil region" evidence="22">
    <location>
        <begin position="340"/>
        <end position="367"/>
    </location>
</feature>
<evidence type="ECO:0000256" key="17">
    <source>
        <dbReference type="ARBA" id="ARBA00064003"/>
    </source>
</evidence>
<keyword evidence="12 24" id="KW-1133">Transmembrane helix</keyword>
<keyword evidence="9" id="KW-0547">Nucleotide-binding</keyword>
<keyword evidence="15 24" id="KW-0472">Membrane</keyword>
<dbReference type="InterPro" id="IPR003661">
    <property type="entry name" value="HisK_dim/P_dom"/>
</dbReference>
<dbReference type="InterPro" id="IPR000014">
    <property type="entry name" value="PAS"/>
</dbReference>
<dbReference type="CDD" id="cd17546">
    <property type="entry name" value="REC_hyHK_CKI1_RcsC-like"/>
    <property type="match status" value="1"/>
</dbReference>
<dbReference type="FunFam" id="1.10.287.130:FF:000002">
    <property type="entry name" value="Two-component osmosensing histidine kinase"/>
    <property type="match status" value="1"/>
</dbReference>
<dbReference type="SUPFAM" id="SSF55785">
    <property type="entry name" value="PYP-like sensor domain (PAS domain)"/>
    <property type="match status" value="1"/>
</dbReference>
<protein>
    <recommendedName>
        <fullName evidence="18">Sensory/regulatory protein RpfC</fullName>
        <ecNumber evidence="3">2.7.13.3</ecNumber>
    </recommendedName>
    <alternativeName>
        <fullName evidence="19">Virulence sensor protein BvgS</fullName>
    </alternativeName>
</protein>
<feature type="domain" description="PAS" evidence="27">
    <location>
        <begin position="231"/>
        <end position="285"/>
    </location>
</feature>
<dbReference type="Gene3D" id="1.20.120.160">
    <property type="entry name" value="HPT domain"/>
    <property type="match status" value="1"/>
</dbReference>
<dbReference type="InterPro" id="IPR000700">
    <property type="entry name" value="PAS-assoc_C"/>
</dbReference>
<dbReference type="PROSITE" id="PS50113">
    <property type="entry name" value="PAC"/>
    <property type="match status" value="1"/>
</dbReference>
<dbReference type="PANTHER" id="PTHR45339">
    <property type="entry name" value="HYBRID SIGNAL TRANSDUCTION HISTIDINE KINASE J"/>
    <property type="match status" value="1"/>
</dbReference>
<dbReference type="GO" id="GO:0006355">
    <property type="term" value="P:regulation of DNA-templated transcription"/>
    <property type="evidence" value="ECO:0007669"/>
    <property type="project" value="InterPro"/>
</dbReference>
<reference evidence="31" key="1">
    <citation type="submission" date="2015-07" db="EMBL/GenBank/DDBJ databases">
        <title>Discovery of a poly(ethylene terephthalate assimilation.</title>
        <authorList>
            <person name="Yoshida S."/>
            <person name="Hiraga K."/>
            <person name="Takehana T."/>
            <person name="Taniguchi I."/>
            <person name="Yamaji H."/>
            <person name="Maeda Y."/>
            <person name="Toyohara K."/>
            <person name="Miyamoto K."/>
            <person name="Kimura Y."/>
            <person name="Oda K."/>
        </authorList>
    </citation>
    <scope>NUCLEOTIDE SEQUENCE [LARGE SCALE GENOMIC DNA]</scope>
    <source>
        <strain evidence="31">NBRC 110686 / TISTR 2288 / 201-F6</strain>
    </source>
</reference>
<dbReference type="EC" id="2.7.13.3" evidence="3"/>
<dbReference type="InterPro" id="IPR008207">
    <property type="entry name" value="Sig_transdc_His_kin_Hpt_dom"/>
</dbReference>
<dbReference type="Gene3D" id="3.30.450.20">
    <property type="entry name" value="PAS domain"/>
    <property type="match status" value="1"/>
</dbReference>
<keyword evidence="10" id="KW-0418">Kinase</keyword>
<evidence type="ECO:0000256" key="9">
    <source>
        <dbReference type="ARBA" id="ARBA00022741"/>
    </source>
</evidence>
<evidence type="ECO:0000259" key="27">
    <source>
        <dbReference type="PROSITE" id="PS50112"/>
    </source>
</evidence>
<evidence type="ECO:0000256" key="23">
    <source>
        <dbReference type="SAM" id="MobiDB-lite"/>
    </source>
</evidence>
<dbReference type="Gene3D" id="1.10.287.130">
    <property type="match status" value="1"/>
</dbReference>
<dbReference type="SMART" id="SM00388">
    <property type="entry name" value="HisKA"/>
    <property type="match status" value="1"/>
</dbReference>
<dbReference type="GO" id="GO:0005886">
    <property type="term" value="C:plasma membrane"/>
    <property type="evidence" value="ECO:0007669"/>
    <property type="project" value="UniProtKB-SubCell"/>
</dbReference>
<dbReference type="InterPro" id="IPR005467">
    <property type="entry name" value="His_kinase_dom"/>
</dbReference>
<dbReference type="PROSITE" id="PS50894">
    <property type="entry name" value="HPT"/>
    <property type="match status" value="1"/>
</dbReference>
<dbReference type="Pfam" id="PF02518">
    <property type="entry name" value="HATPase_c"/>
    <property type="match status" value="1"/>
</dbReference>
<dbReference type="InterPro" id="IPR036097">
    <property type="entry name" value="HisK_dim/P_sf"/>
</dbReference>
<dbReference type="PROSITE" id="PS50109">
    <property type="entry name" value="HIS_KIN"/>
    <property type="match status" value="1"/>
</dbReference>
<comment type="subunit">
    <text evidence="17">At low DSF concentrations, interacts with RpfF.</text>
</comment>
<evidence type="ECO:0000256" key="14">
    <source>
        <dbReference type="ARBA" id="ARBA00023026"/>
    </source>
</evidence>
<keyword evidence="6" id="KW-0808">Transferase</keyword>
<feature type="compositionally biased region" description="Low complexity" evidence="23">
    <location>
        <begin position="619"/>
        <end position="646"/>
    </location>
</feature>
<dbReference type="STRING" id="1547922.ISF6_5443"/>
<evidence type="ECO:0000256" key="8">
    <source>
        <dbReference type="ARBA" id="ARBA00022729"/>
    </source>
</evidence>
<evidence type="ECO:0000256" key="12">
    <source>
        <dbReference type="ARBA" id="ARBA00022989"/>
    </source>
</evidence>
<dbReference type="EMBL" id="BBYR01000009">
    <property type="protein sequence ID" value="GAP34735.1"/>
    <property type="molecule type" value="Genomic_DNA"/>
</dbReference>
<evidence type="ECO:0000256" key="6">
    <source>
        <dbReference type="ARBA" id="ARBA00022679"/>
    </source>
</evidence>
<comment type="caution">
    <text evidence="30">The sequence shown here is derived from an EMBL/GenBank/DDBJ whole genome shotgun (WGS) entry which is preliminary data.</text>
</comment>
<evidence type="ECO:0000313" key="31">
    <source>
        <dbReference type="Proteomes" id="UP000037660"/>
    </source>
</evidence>
<keyword evidence="11" id="KW-0067">ATP-binding</keyword>
<feature type="compositionally biased region" description="Basic and acidic residues" evidence="23">
    <location>
        <begin position="605"/>
        <end position="618"/>
    </location>
</feature>
<dbReference type="CDD" id="cd00130">
    <property type="entry name" value="PAS"/>
    <property type="match status" value="1"/>
</dbReference>
<dbReference type="PROSITE" id="PS50110">
    <property type="entry name" value="RESPONSE_REGULATORY"/>
    <property type="match status" value="1"/>
</dbReference>
<dbReference type="InterPro" id="IPR001789">
    <property type="entry name" value="Sig_transdc_resp-reg_receiver"/>
</dbReference>
<keyword evidence="13" id="KW-0902">Two-component regulatory system</keyword>
<dbReference type="SMART" id="SM00448">
    <property type="entry name" value="REC"/>
    <property type="match status" value="1"/>
</dbReference>
<dbReference type="InterPro" id="IPR036890">
    <property type="entry name" value="HATPase_C_sf"/>
</dbReference>
<proteinExistence type="predicted"/>
<dbReference type="NCBIfam" id="TIGR00229">
    <property type="entry name" value="sensory_box"/>
    <property type="match status" value="1"/>
</dbReference>
<evidence type="ECO:0000256" key="1">
    <source>
        <dbReference type="ARBA" id="ARBA00000085"/>
    </source>
</evidence>
<dbReference type="InterPro" id="IPR001610">
    <property type="entry name" value="PAC"/>
</dbReference>
<evidence type="ECO:0000256" key="10">
    <source>
        <dbReference type="ARBA" id="ARBA00022777"/>
    </source>
</evidence>
<dbReference type="PANTHER" id="PTHR45339:SF1">
    <property type="entry name" value="HYBRID SIGNAL TRANSDUCTION HISTIDINE KINASE J"/>
    <property type="match status" value="1"/>
</dbReference>
<sequence>MQHAAAGREATRGGRWRRAGARLSIPLRLYALLGAVIAALCMVGAVNLVHMQRVHALTDVANRNTVPSLRALNQVLLAFMKLRIRTYRRIVNVEPGEAQAAEASIEEARREVQEALRAYEPYVVADEDARFFAEVREKIQRYLERHAVIAALEHEGRFVEAGQGLRSTVALALDVQHAIEAHSEYNAGVGRAASADALDVIVRATALSIGFSVLSIAVIGGLVFQIRGSLRARQIAAIVSTSDDAIVSKDLDGTITSWNAGAERIFGYRADEVIGRSVLMLIPPERRHEEPVIMDSIRRGQRVQPFETVRLHKDGHRIPMSITVSPVLDAAGAIVGASKIARDITQAKQAEEALREAKRQAELANLAKSDFLANMSHEIRTPMNAIIGMTQIVLDGPLSPQQEASLRKVSASSKALLRILNDILDYSKIEAGRLEIERIPLDVAEVLQQSLDLFGAEIDARALSVEWAIAPEVPATVLGDPLRLSQVLNNLLGNAVKFTERGGVRLEVTRESADEAEVVLRFAVRDSGIGLSREQAAQLFQPFVQADSSVTRKYGGTGLGLAICQNLVALMGGEISVRSEQGRGATFAFTVRFGRAAQRAPEPGETERFERSGRREPGRAAPEASAVASAGAGPADPAAAPAGPAAPARPLAGLQILLAEDHPINQEIAKVFVERLGAVVTLASDGAQAVVLAGRGRWDAILMDLHMPVLDGLSATRRIRARLGEDCPPIIALSAAVFEADRQRCREAGMAGFVAKPIVPEELAACLDDLVRARRRVARRPGTVAEEDLAFDLPALVQRLGGDAGLAQRLLGRFVEEAEGFERRLWRALADGRLSEAAAALHTLRGVLDNLGVPGLGAASRRLEAELARGQRPDGTAIDQWLRQLTQRRDELGRLLAAAAAGRADGPAEDDGGGDAAQAAADGLRRHRGRLERLRPYLEAGEVVPEELLAALLAHRRAHPGDAGLAAMLDRLDEFDHAGALARLDETLAALPAEAAEAERTLP</sequence>
<feature type="domain" description="Histidine kinase" evidence="25">
    <location>
        <begin position="374"/>
        <end position="595"/>
    </location>
</feature>
<dbReference type="SUPFAM" id="SSF47226">
    <property type="entry name" value="Histidine-containing phosphotransfer domain, HPT domain"/>
    <property type="match status" value="1"/>
</dbReference>
<evidence type="ECO:0000259" key="26">
    <source>
        <dbReference type="PROSITE" id="PS50110"/>
    </source>
</evidence>
<evidence type="ECO:0000256" key="22">
    <source>
        <dbReference type="SAM" id="Coils"/>
    </source>
</evidence>
<dbReference type="AlphaFoldDB" id="A0A0K8NXT0"/>
<dbReference type="SMART" id="SM00091">
    <property type="entry name" value="PAS"/>
    <property type="match status" value="1"/>
</dbReference>
<dbReference type="Gene3D" id="3.30.565.10">
    <property type="entry name" value="Histidine kinase-like ATPase, C-terminal domain"/>
    <property type="match status" value="1"/>
</dbReference>
<evidence type="ECO:0000256" key="13">
    <source>
        <dbReference type="ARBA" id="ARBA00023012"/>
    </source>
</evidence>
<name>A0A0K8NXT0_PISS1</name>
<evidence type="ECO:0000259" key="28">
    <source>
        <dbReference type="PROSITE" id="PS50113"/>
    </source>
</evidence>
<dbReference type="Pfam" id="PF00072">
    <property type="entry name" value="Response_reg"/>
    <property type="match status" value="1"/>
</dbReference>
<comment type="catalytic activity">
    <reaction evidence="1">
        <text>ATP + protein L-histidine = ADP + protein N-phospho-L-histidine.</text>
        <dbReference type="EC" id="2.7.13.3"/>
    </reaction>
</comment>
<evidence type="ECO:0000256" key="4">
    <source>
        <dbReference type="ARBA" id="ARBA00022475"/>
    </source>
</evidence>
<evidence type="ECO:0000256" key="11">
    <source>
        <dbReference type="ARBA" id="ARBA00022840"/>
    </source>
</evidence>
<dbReference type="InterPro" id="IPR004358">
    <property type="entry name" value="Sig_transdc_His_kin-like_C"/>
</dbReference>
<keyword evidence="4" id="KW-1003">Cell membrane</keyword>
<dbReference type="CDD" id="cd00082">
    <property type="entry name" value="HisKA"/>
    <property type="match status" value="1"/>
</dbReference>
<dbReference type="GO" id="GO:0005524">
    <property type="term" value="F:ATP binding"/>
    <property type="evidence" value="ECO:0007669"/>
    <property type="project" value="UniProtKB-KW"/>
</dbReference>
<keyword evidence="31" id="KW-1185">Reference proteome</keyword>
<gene>
    <name evidence="30" type="ORF">ISF6_5443</name>
</gene>
<evidence type="ECO:0000259" key="29">
    <source>
        <dbReference type="PROSITE" id="PS50894"/>
    </source>
</evidence>
<keyword evidence="14" id="KW-0843">Virulence</keyword>
<dbReference type="SUPFAM" id="SSF47384">
    <property type="entry name" value="Homodimeric domain of signal transducing histidine kinase"/>
    <property type="match status" value="1"/>
</dbReference>
<evidence type="ECO:0000256" key="24">
    <source>
        <dbReference type="SAM" id="Phobius"/>
    </source>
</evidence>
<keyword evidence="8" id="KW-0732">Signal</keyword>
<dbReference type="Pfam" id="PF01627">
    <property type="entry name" value="Hpt"/>
    <property type="match status" value="1"/>
</dbReference>
<evidence type="ECO:0000313" key="30">
    <source>
        <dbReference type="EMBL" id="GAP34735.1"/>
    </source>
</evidence>
<dbReference type="PRINTS" id="PR00344">
    <property type="entry name" value="BCTRLSENSOR"/>
</dbReference>
<evidence type="ECO:0000256" key="18">
    <source>
        <dbReference type="ARBA" id="ARBA00068150"/>
    </source>
</evidence>
<evidence type="ECO:0000259" key="25">
    <source>
        <dbReference type="PROSITE" id="PS50109"/>
    </source>
</evidence>
<dbReference type="InterPro" id="IPR011006">
    <property type="entry name" value="CheY-like_superfamily"/>
</dbReference>
<reference evidence="30 31" key="2">
    <citation type="journal article" date="2016" name="Science">
        <title>A bacterium that degrades and assimilates poly(ethylene terephthalate).</title>
        <authorList>
            <person name="Yoshida S."/>
            <person name="Hiraga K."/>
            <person name="Takehana T."/>
            <person name="Taniguchi I."/>
            <person name="Yamaji H."/>
            <person name="Maeda Y."/>
            <person name="Toyohara K."/>
            <person name="Miyamoto K."/>
            <person name="Kimura Y."/>
            <person name="Oda K."/>
        </authorList>
    </citation>
    <scope>NUCLEOTIDE SEQUENCE [LARGE SCALE GENOMIC DNA]</scope>
    <source>
        <strain evidence="31">NBRC 110686 / TISTR 2288 / 201-F6</strain>
    </source>
</reference>
<feature type="modified residue" description="4-aspartylphosphate" evidence="21">
    <location>
        <position position="704"/>
    </location>
</feature>
<dbReference type="Pfam" id="PF12729">
    <property type="entry name" value="4HB_MCP_1"/>
    <property type="match status" value="1"/>
</dbReference>
<dbReference type="InterPro" id="IPR003594">
    <property type="entry name" value="HATPase_dom"/>
</dbReference>